<gene>
    <name evidence="1" type="ORF">MA16_Dca007931</name>
</gene>
<reference evidence="1 2" key="1">
    <citation type="journal article" date="2016" name="Sci. Rep.">
        <title>The Dendrobium catenatum Lindl. genome sequence provides insights into polysaccharide synthase, floral development and adaptive evolution.</title>
        <authorList>
            <person name="Zhang G.Q."/>
            <person name="Xu Q."/>
            <person name="Bian C."/>
            <person name="Tsai W.C."/>
            <person name="Yeh C.M."/>
            <person name="Liu K.W."/>
            <person name="Yoshida K."/>
            <person name="Zhang L.S."/>
            <person name="Chang S.B."/>
            <person name="Chen F."/>
            <person name="Shi Y."/>
            <person name="Su Y.Y."/>
            <person name="Zhang Y.Q."/>
            <person name="Chen L.J."/>
            <person name="Yin Y."/>
            <person name="Lin M."/>
            <person name="Huang H."/>
            <person name="Deng H."/>
            <person name="Wang Z.W."/>
            <person name="Zhu S.L."/>
            <person name="Zhao X."/>
            <person name="Deng C."/>
            <person name="Niu S.C."/>
            <person name="Huang J."/>
            <person name="Wang M."/>
            <person name="Liu G.H."/>
            <person name="Yang H.J."/>
            <person name="Xiao X.J."/>
            <person name="Hsiao Y.Y."/>
            <person name="Wu W.L."/>
            <person name="Chen Y.Y."/>
            <person name="Mitsuda N."/>
            <person name="Ohme-Takagi M."/>
            <person name="Luo Y.B."/>
            <person name="Van de Peer Y."/>
            <person name="Liu Z.J."/>
        </authorList>
    </citation>
    <scope>NUCLEOTIDE SEQUENCE [LARGE SCALE GENOMIC DNA]</scope>
    <source>
        <tissue evidence="1">The whole plant</tissue>
    </source>
</reference>
<evidence type="ECO:0000313" key="1">
    <source>
        <dbReference type="EMBL" id="PKU87989.1"/>
    </source>
</evidence>
<organism evidence="1 2">
    <name type="scientific">Dendrobium catenatum</name>
    <dbReference type="NCBI Taxonomy" id="906689"/>
    <lineage>
        <taxon>Eukaryota</taxon>
        <taxon>Viridiplantae</taxon>
        <taxon>Streptophyta</taxon>
        <taxon>Embryophyta</taxon>
        <taxon>Tracheophyta</taxon>
        <taxon>Spermatophyta</taxon>
        <taxon>Magnoliopsida</taxon>
        <taxon>Liliopsida</taxon>
        <taxon>Asparagales</taxon>
        <taxon>Orchidaceae</taxon>
        <taxon>Epidendroideae</taxon>
        <taxon>Malaxideae</taxon>
        <taxon>Dendrobiinae</taxon>
        <taxon>Dendrobium</taxon>
    </lineage>
</organism>
<dbReference type="Proteomes" id="UP000233837">
    <property type="component" value="Unassembled WGS sequence"/>
</dbReference>
<name>A0A2I0XJC0_9ASPA</name>
<dbReference type="EMBL" id="KZ501830">
    <property type="protein sequence ID" value="PKU87989.1"/>
    <property type="molecule type" value="Genomic_DNA"/>
</dbReference>
<accession>A0A2I0XJC0</accession>
<keyword evidence="2" id="KW-1185">Reference proteome</keyword>
<sequence>MQKFLPIFQLSSLLTPKLRPSEVGVLFCHQQTSDFYPTSNLHSSPSFYPAPDFYMLSDFAGRLREDGFLSIIGLLPDAVLLIFVVRL</sequence>
<reference evidence="1 2" key="2">
    <citation type="journal article" date="2017" name="Nature">
        <title>The Apostasia genome and the evolution of orchids.</title>
        <authorList>
            <person name="Zhang G.Q."/>
            <person name="Liu K.W."/>
            <person name="Li Z."/>
            <person name="Lohaus R."/>
            <person name="Hsiao Y.Y."/>
            <person name="Niu S.C."/>
            <person name="Wang J.Y."/>
            <person name="Lin Y.C."/>
            <person name="Xu Q."/>
            <person name="Chen L.J."/>
            <person name="Yoshida K."/>
            <person name="Fujiwara S."/>
            <person name="Wang Z.W."/>
            <person name="Zhang Y.Q."/>
            <person name="Mitsuda N."/>
            <person name="Wang M."/>
            <person name="Liu G.H."/>
            <person name="Pecoraro L."/>
            <person name="Huang H.X."/>
            <person name="Xiao X.J."/>
            <person name="Lin M."/>
            <person name="Wu X.Y."/>
            <person name="Wu W.L."/>
            <person name="Chen Y.Y."/>
            <person name="Chang S.B."/>
            <person name="Sakamoto S."/>
            <person name="Ohme-Takagi M."/>
            <person name="Yagi M."/>
            <person name="Zeng S.J."/>
            <person name="Shen C.Y."/>
            <person name="Yeh C.M."/>
            <person name="Luo Y.B."/>
            <person name="Tsai W.C."/>
            <person name="Van de Peer Y."/>
            <person name="Liu Z.J."/>
        </authorList>
    </citation>
    <scope>NUCLEOTIDE SEQUENCE [LARGE SCALE GENOMIC DNA]</scope>
    <source>
        <tissue evidence="1">The whole plant</tissue>
    </source>
</reference>
<evidence type="ECO:0000313" key="2">
    <source>
        <dbReference type="Proteomes" id="UP000233837"/>
    </source>
</evidence>
<proteinExistence type="predicted"/>
<protein>
    <submittedName>
        <fullName evidence="1">Uncharacterized protein</fullName>
    </submittedName>
</protein>
<dbReference type="AlphaFoldDB" id="A0A2I0XJC0"/>